<keyword evidence="2" id="KW-1185">Reference proteome</keyword>
<proteinExistence type="predicted"/>
<dbReference type="RefSeq" id="WP_066226158.1">
    <property type="nucleotide sequence ID" value="NZ_JARTFQ010000005.1"/>
</dbReference>
<evidence type="ECO:0000313" key="2">
    <source>
        <dbReference type="Proteomes" id="UP001342826"/>
    </source>
</evidence>
<sequence>MKMIKCVAEEDYEKFTYFFLRNRNEFDDVYPILDTVGSIYTMISETNILLFYDNDKVIAAMSYSYGTRECNFEDKHIVFIDCSLIENKYRKSYLFIRGFQEVVRHMAEENKDCKEVRFYAYRHHKYIHRLYKKFATVIEEKEGYFGLQDVFSVEFDRLVTYLGHFK</sequence>
<organism evidence="1 2">
    <name type="scientific">Metabacillus fastidiosus</name>
    <dbReference type="NCBI Taxonomy" id="1458"/>
    <lineage>
        <taxon>Bacteria</taxon>
        <taxon>Bacillati</taxon>
        <taxon>Bacillota</taxon>
        <taxon>Bacilli</taxon>
        <taxon>Bacillales</taxon>
        <taxon>Bacillaceae</taxon>
        <taxon>Metabacillus</taxon>
    </lineage>
</organism>
<protein>
    <recommendedName>
        <fullName evidence="3">N-acetyltransferase domain-containing protein</fullName>
    </recommendedName>
</protein>
<accession>A0ABU6NY62</accession>
<reference evidence="1 2" key="1">
    <citation type="submission" date="2023-03" db="EMBL/GenBank/DDBJ databases">
        <title>Bacillus Genome Sequencing.</title>
        <authorList>
            <person name="Dunlap C."/>
        </authorList>
    </citation>
    <scope>NUCLEOTIDE SEQUENCE [LARGE SCALE GENOMIC DNA]</scope>
    <source>
        <strain evidence="1 2">NRS-1717</strain>
    </source>
</reference>
<evidence type="ECO:0000313" key="1">
    <source>
        <dbReference type="EMBL" id="MED4400811.1"/>
    </source>
</evidence>
<evidence type="ECO:0008006" key="3">
    <source>
        <dbReference type="Google" id="ProtNLM"/>
    </source>
</evidence>
<name>A0ABU6NY62_9BACI</name>
<dbReference type="GeneID" id="301139948"/>
<dbReference type="SUPFAM" id="SSF55729">
    <property type="entry name" value="Acyl-CoA N-acyltransferases (Nat)"/>
    <property type="match status" value="1"/>
</dbReference>
<dbReference type="InterPro" id="IPR016181">
    <property type="entry name" value="Acyl_CoA_acyltransferase"/>
</dbReference>
<dbReference type="EMBL" id="JARTFS010000005">
    <property type="protein sequence ID" value="MED4400811.1"/>
    <property type="molecule type" value="Genomic_DNA"/>
</dbReference>
<dbReference type="Proteomes" id="UP001342826">
    <property type="component" value="Unassembled WGS sequence"/>
</dbReference>
<comment type="caution">
    <text evidence="1">The sequence shown here is derived from an EMBL/GenBank/DDBJ whole genome shotgun (WGS) entry which is preliminary data.</text>
</comment>
<gene>
    <name evidence="1" type="ORF">P9271_05630</name>
</gene>